<organism evidence="1 2">
    <name type="scientific">Flavobacterium arsenatis</name>
    <dbReference type="NCBI Taxonomy" id="1484332"/>
    <lineage>
        <taxon>Bacteria</taxon>
        <taxon>Pseudomonadati</taxon>
        <taxon>Bacteroidota</taxon>
        <taxon>Flavobacteriia</taxon>
        <taxon>Flavobacteriales</taxon>
        <taxon>Flavobacteriaceae</taxon>
        <taxon>Flavobacterium</taxon>
    </lineage>
</organism>
<keyword evidence="2" id="KW-1185">Reference proteome</keyword>
<dbReference type="RefSeq" id="WP_374725218.1">
    <property type="nucleotide sequence ID" value="NZ_JAVDVI010000006.1"/>
</dbReference>
<protein>
    <submittedName>
        <fullName evidence="1">Uncharacterized protein YchJ</fullName>
    </submittedName>
</protein>
<dbReference type="EMBL" id="JAVDVI010000006">
    <property type="protein sequence ID" value="MDR6967761.1"/>
    <property type="molecule type" value="Genomic_DNA"/>
</dbReference>
<dbReference type="Pfam" id="PF02810">
    <property type="entry name" value="SEC-C"/>
    <property type="match status" value="1"/>
</dbReference>
<dbReference type="InterPro" id="IPR004027">
    <property type="entry name" value="SEC_C_motif"/>
</dbReference>
<gene>
    <name evidence="1" type="ORF">J2X31_001773</name>
</gene>
<evidence type="ECO:0000313" key="1">
    <source>
        <dbReference type="EMBL" id="MDR6967761.1"/>
    </source>
</evidence>
<dbReference type="Proteomes" id="UP001255185">
    <property type="component" value="Unassembled WGS sequence"/>
</dbReference>
<accession>A0ABU1TP90</accession>
<proteinExistence type="predicted"/>
<reference evidence="1 2" key="1">
    <citation type="submission" date="2023-07" db="EMBL/GenBank/DDBJ databases">
        <title>Sorghum-associated microbial communities from plants grown in Nebraska, USA.</title>
        <authorList>
            <person name="Schachtman D."/>
        </authorList>
    </citation>
    <scope>NUCLEOTIDE SEQUENCE [LARGE SCALE GENOMIC DNA]</scope>
    <source>
        <strain evidence="1 2">3773</strain>
    </source>
</reference>
<name>A0ABU1TP90_9FLAO</name>
<comment type="caution">
    <text evidence="1">The sequence shown here is derived from an EMBL/GenBank/DDBJ whole genome shotgun (WGS) entry which is preliminary data.</text>
</comment>
<dbReference type="Gene3D" id="3.10.450.50">
    <property type="match status" value="1"/>
</dbReference>
<evidence type="ECO:0000313" key="2">
    <source>
        <dbReference type="Proteomes" id="UP001255185"/>
    </source>
</evidence>
<sequence length="76" mass="8365">MPVTNCYCGSGKVFATCCEPYLNSAEKAPTAEALIDLDTVPIVFKPQIIWWLPPTLLQGNSIKRRTSWHGLEATNG</sequence>